<dbReference type="PRINTS" id="PR00080">
    <property type="entry name" value="SDRFAMILY"/>
</dbReference>
<evidence type="ECO:0000256" key="1">
    <source>
        <dbReference type="ARBA" id="ARBA00006484"/>
    </source>
</evidence>
<keyword evidence="5" id="KW-1185">Reference proteome</keyword>
<dbReference type="PROSITE" id="PS00061">
    <property type="entry name" value="ADH_SHORT"/>
    <property type="match status" value="1"/>
</dbReference>
<dbReference type="RefSeq" id="WP_125056451.1">
    <property type="nucleotide sequence ID" value="NZ_BHZD01000001.1"/>
</dbReference>
<evidence type="ECO:0000313" key="4">
    <source>
        <dbReference type="EMBL" id="GCD45995.1"/>
    </source>
</evidence>
<sequence>MGRVAIVTGASSGIGRATALELGRAGFDVVVGYGSNRAAAEEAAREIAEEAGVRTWPVQFPLAEPPAAAAALREAVATAGGVDVLVNNAGVNWRAPFLEEDHDAWSKVLAIDLTSPFFLAQAAAQAMVEQGRGGRIINVTSVHEQIPITGGSTYCAAKSALGMLTRTMALELAQHGITVASVAPGETATPMNGHDASVDPRTVARPVLPAGRPGSPEEVAGLIRYLADGSTGYITGQSFVIDGGLSLIAADANVRSVLGDLAAGAPGTRG</sequence>
<gene>
    <name evidence="4" type="ORF">GKJPGBOP_05741</name>
</gene>
<dbReference type="CDD" id="cd05233">
    <property type="entry name" value="SDR_c"/>
    <property type="match status" value="1"/>
</dbReference>
<dbReference type="AlphaFoldDB" id="A0A401W9H9"/>
<dbReference type="Proteomes" id="UP000286746">
    <property type="component" value="Unassembled WGS sequence"/>
</dbReference>
<dbReference type="SUPFAM" id="SSF51735">
    <property type="entry name" value="NAD(P)-binding Rossmann-fold domains"/>
    <property type="match status" value="1"/>
</dbReference>
<dbReference type="PANTHER" id="PTHR42879:SF2">
    <property type="entry name" value="3-OXOACYL-[ACYL-CARRIER-PROTEIN] REDUCTASE FABG"/>
    <property type="match status" value="1"/>
</dbReference>
<evidence type="ECO:0000256" key="3">
    <source>
        <dbReference type="RuleBase" id="RU000363"/>
    </source>
</evidence>
<reference evidence="4 5" key="1">
    <citation type="submission" date="2018-11" db="EMBL/GenBank/DDBJ databases">
        <title>Whole genome sequence of Streptomyces paromomycinus NBRC 15454(T).</title>
        <authorList>
            <person name="Komaki H."/>
            <person name="Tamura T."/>
        </authorList>
    </citation>
    <scope>NUCLEOTIDE SEQUENCE [LARGE SCALE GENOMIC DNA]</scope>
    <source>
        <strain evidence="4 5">NBRC 15454</strain>
    </source>
</reference>
<dbReference type="Pfam" id="PF00106">
    <property type="entry name" value="adh_short"/>
    <property type="match status" value="1"/>
</dbReference>
<protein>
    <submittedName>
        <fullName evidence="4">Oxidoreductase</fullName>
    </submittedName>
</protein>
<organism evidence="4 5">
    <name type="scientific">Streptomyces paromomycinus</name>
    <name type="common">Streptomyces rimosus subsp. paromomycinus</name>
    <dbReference type="NCBI Taxonomy" id="92743"/>
    <lineage>
        <taxon>Bacteria</taxon>
        <taxon>Bacillati</taxon>
        <taxon>Actinomycetota</taxon>
        <taxon>Actinomycetes</taxon>
        <taxon>Kitasatosporales</taxon>
        <taxon>Streptomycetaceae</taxon>
        <taxon>Streptomyces</taxon>
    </lineage>
</organism>
<evidence type="ECO:0000256" key="2">
    <source>
        <dbReference type="ARBA" id="ARBA00023002"/>
    </source>
</evidence>
<dbReference type="InterPro" id="IPR002347">
    <property type="entry name" value="SDR_fam"/>
</dbReference>
<dbReference type="GO" id="GO:0016491">
    <property type="term" value="F:oxidoreductase activity"/>
    <property type="evidence" value="ECO:0007669"/>
    <property type="project" value="UniProtKB-KW"/>
</dbReference>
<accession>A0A401W9H9</accession>
<dbReference type="EMBL" id="BHZD01000001">
    <property type="protein sequence ID" value="GCD45995.1"/>
    <property type="molecule type" value="Genomic_DNA"/>
</dbReference>
<comment type="similarity">
    <text evidence="1 3">Belongs to the short-chain dehydrogenases/reductases (SDR) family.</text>
</comment>
<dbReference type="NCBIfam" id="NF009384">
    <property type="entry name" value="PRK12743.1"/>
    <property type="match status" value="1"/>
</dbReference>
<comment type="caution">
    <text evidence="4">The sequence shown here is derived from an EMBL/GenBank/DDBJ whole genome shotgun (WGS) entry which is preliminary data.</text>
</comment>
<dbReference type="PRINTS" id="PR00081">
    <property type="entry name" value="GDHRDH"/>
</dbReference>
<dbReference type="FunFam" id="3.40.50.720:FF:000084">
    <property type="entry name" value="Short-chain dehydrogenase reductase"/>
    <property type="match status" value="1"/>
</dbReference>
<dbReference type="PANTHER" id="PTHR42879">
    <property type="entry name" value="3-OXOACYL-(ACYL-CARRIER-PROTEIN) REDUCTASE"/>
    <property type="match status" value="1"/>
</dbReference>
<dbReference type="InterPro" id="IPR050259">
    <property type="entry name" value="SDR"/>
</dbReference>
<dbReference type="InterPro" id="IPR036291">
    <property type="entry name" value="NAD(P)-bd_dom_sf"/>
</dbReference>
<evidence type="ECO:0000313" key="5">
    <source>
        <dbReference type="Proteomes" id="UP000286746"/>
    </source>
</evidence>
<dbReference type="InterPro" id="IPR020904">
    <property type="entry name" value="Sc_DH/Rdtase_CS"/>
</dbReference>
<keyword evidence="2" id="KW-0560">Oxidoreductase</keyword>
<proteinExistence type="inferred from homology"/>
<name>A0A401W9H9_STREY</name>
<dbReference type="GO" id="GO:0032787">
    <property type="term" value="P:monocarboxylic acid metabolic process"/>
    <property type="evidence" value="ECO:0007669"/>
    <property type="project" value="UniProtKB-ARBA"/>
</dbReference>
<dbReference type="Gene3D" id="3.40.50.720">
    <property type="entry name" value="NAD(P)-binding Rossmann-like Domain"/>
    <property type="match status" value="1"/>
</dbReference>